<dbReference type="GO" id="GO:0016139">
    <property type="term" value="P:glycoside catabolic process"/>
    <property type="evidence" value="ECO:0007669"/>
    <property type="project" value="TreeGrafter"/>
</dbReference>
<protein>
    <recommendedName>
        <fullName evidence="3">alpha-L-fucosidase</fullName>
        <ecNumber evidence="3">3.2.1.51</ecNumber>
    </recommendedName>
</protein>
<evidence type="ECO:0000256" key="5">
    <source>
        <dbReference type="ARBA" id="ARBA00022801"/>
    </source>
</evidence>
<dbReference type="Gene3D" id="3.20.20.80">
    <property type="entry name" value="Glycosidases"/>
    <property type="match status" value="1"/>
</dbReference>
<proteinExistence type="inferred from homology"/>
<evidence type="ECO:0000259" key="8">
    <source>
        <dbReference type="Pfam" id="PF01120"/>
    </source>
</evidence>
<dbReference type="PANTHER" id="PTHR10030:SF37">
    <property type="entry name" value="ALPHA-L-FUCOSIDASE-RELATED"/>
    <property type="match status" value="1"/>
</dbReference>
<evidence type="ECO:0000256" key="1">
    <source>
        <dbReference type="ARBA" id="ARBA00004071"/>
    </source>
</evidence>
<dbReference type="InterPro" id="IPR057739">
    <property type="entry name" value="Glyco_hydro_29_N"/>
</dbReference>
<accession>A0AAV4JR79</accession>
<organism evidence="9 10">
    <name type="scientific">Elysia marginata</name>
    <dbReference type="NCBI Taxonomy" id="1093978"/>
    <lineage>
        <taxon>Eukaryota</taxon>
        <taxon>Metazoa</taxon>
        <taxon>Spiralia</taxon>
        <taxon>Lophotrochozoa</taxon>
        <taxon>Mollusca</taxon>
        <taxon>Gastropoda</taxon>
        <taxon>Heterobranchia</taxon>
        <taxon>Euthyneura</taxon>
        <taxon>Panpulmonata</taxon>
        <taxon>Sacoglossa</taxon>
        <taxon>Placobranchoidea</taxon>
        <taxon>Plakobranchidae</taxon>
        <taxon>Elysia</taxon>
    </lineage>
</organism>
<evidence type="ECO:0000256" key="7">
    <source>
        <dbReference type="SAM" id="SignalP"/>
    </source>
</evidence>
<evidence type="ECO:0000313" key="9">
    <source>
        <dbReference type="EMBL" id="GFS23442.1"/>
    </source>
</evidence>
<reference evidence="9 10" key="1">
    <citation type="journal article" date="2021" name="Elife">
        <title>Chloroplast acquisition without the gene transfer in kleptoplastic sea slugs, Plakobranchus ocellatus.</title>
        <authorList>
            <person name="Maeda T."/>
            <person name="Takahashi S."/>
            <person name="Yoshida T."/>
            <person name="Shimamura S."/>
            <person name="Takaki Y."/>
            <person name="Nagai Y."/>
            <person name="Toyoda A."/>
            <person name="Suzuki Y."/>
            <person name="Arimoto A."/>
            <person name="Ishii H."/>
            <person name="Satoh N."/>
            <person name="Nishiyama T."/>
            <person name="Hasebe M."/>
            <person name="Maruyama T."/>
            <person name="Minagawa J."/>
            <person name="Obokata J."/>
            <person name="Shigenobu S."/>
        </authorList>
    </citation>
    <scope>NUCLEOTIDE SEQUENCE [LARGE SCALE GENOMIC DNA]</scope>
</reference>
<dbReference type="GO" id="GO:0004560">
    <property type="term" value="F:alpha-L-fucosidase activity"/>
    <property type="evidence" value="ECO:0007669"/>
    <property type="project" value="UniProtKB-EC"/>
</dbReference>
<feature type="chain" id="PRO_5043921172" description="alpha-L-fucosidase" evidence="7">
    <location>
        <begin position="30"/>
        <end position="248"/>
    </location>
</feature>
<comment type="function">
    <text evidence="1">Alpha-L-fucosidase is responsible for hydrolyzing the alpha-1,6-linked fucose joined to the reducing-end N-acetylglucosamine of the carbohydrate moieties of glycoproteins.</text>
</comment>
<name>A0AAV4JR79_9GAST</name>
<evidence type="ECO:0000256" key="2">
    <source>
        <dbReference type="ARBA" id="ARBA00007951"/>
    </source>
</evidence>
<dbReference type="SMART" id="SM00812">
    <property type="entry name" value="Alpha_L_fucos"/>
    <property type="match status" value="1"/>
</dbReference>
<dbReference type="Proteomes" id="UP000762676">
    <property type="component" value="Unassembled WGS sequence"/>
</dbReference>
<dbReference type="InterPro" id="IPR016286">
    <property type="entry name" value="FUC_metazoa-typ"/>
</dbReference>
<evidence type="ECO:0000256" key="4">
    <source>
        <dbReference type="ARBA" id="ARBA00022729"/>
    </source>
</evidence>
<dbReference type="AlphaFoldDB" id="A0AAV4JR79"/>
<dbReference type="InterPro" id="IPR000933">
    <property type="entry name" value="Glyco_hydro_29"/>
</dbReference>
<comment type="caution">
    <text evidence="9">The sequence shown here is derived from an EMBL/GenBank/DDBJ whole genome shotgun (WGS) entry which is preliminary data.</text>
</comment>
<comment type="similarity">
    <text evidence="2">Belongs to the glycosyl hydrolase 29 family.</text>
</comment>
<gene>
    <name evidence="9" type="ORF">ElyMa_001640400</name>
</gene>
<dbReference type="PRINTS" id="PR00741">
    <property type="entry name" value="GLHYDRLASE29"/>
</dbReference>
<feature type="signal peptide" evidence="7">
    <location>
        <begin position="1"/>
        <end position="29"/>
    </location>
</feature>
<keyword evidence="4 7" id="KW-0732">Signal</keyword>
<dbReference type="Pfam" id="PF01120">
    <property type="entry name" value="Alpha_L_fucos"/>
    <property type="match status" value="1"/>
</dbReference>
<evidence type="ECO:0000256" key="6">
    <source>
        <dbReference type="ARBA" id="ARBA00023295"/>
    </source>
</evidence>
<dbReference type="GO" id="GO:0005764">
    <property type="term" value="C:lysosome"/>
    <property type="evidence" value="ECO:0007669"/>
    <property type="project" value="TreeGrafter"/>
</dbReference>
<dbReference type="InterPro" id="IPR017853">
    <property type="entry name" value="GH"/>
</dbReference>
<dbReference type="EMBL" id="BMAT01003313">
    <property type="protein sequence ID" value="GFS23442.1"/>
    <property type="molecule type" value="Genomic_DNA"/>
</dbReference>
<evidence type="ECO:0000313" key="10">
    <source>
        <dbReference type="Proteomes" id="UP000762676"/>
    </source>
</evidence>
<dbReference type="EC" id="3.2.1.51" evidence="3"/>
<sequence length="248" mass="29485">MIMFWCQQTFSTLLLLVLSLFLTFPKSEAKYQPTWESLDARPLPGWYDNGKIGIFIHWGVFSVPAYSSEWFWWSWKGQPTLAVVEYMLNNYRPDFTYADFGPMFKAEFYDPNKWAALFKKAGAKYIVLVSKHHEGFTNWPSSYSWNWNAMDVGPKRDLVGELTQAIRNKTDIKFGLYHSMFEWFHPLFKKDQANGFHTQEFVKAKTMPELYEIVNKYKPEVVWSDGEWMASDKYWNSPEFIAWLYNDR</sequence>
<feature type="domain" description="Glycoside hydrolase family 29 N-terminal" evidence="8">
    <location>
        <begin position="26"/>
        <end position="247"/>
    </location>
</feature>
<keyword evidence="5" id="KW-0378">Hydrolase</keyword>
<keyword evidence="10" id="KW-1185">Reference proteome</keyword>
<evidence type="ECO:0000256" key="3">
    <source>
        <dbReference type="ARBA" id="ARBA00012662"/>
    </source>
</evidence>
<dbReference type="GO" id="GO:0006004">
    <property type="term" value="P:fucose metabolic process"/>
    <property type="evidence" value="ECO:0007669"/>
    <property type="project" value="InterPro"/>
</dbReference>
<dbReference type="SUPFAM" id="SSF51445">
    <property type="entry name" value="(Trans)glycosidases"/>
    <property type="match status" value="1"/>
</dbReference>
<dbReference type="PANTHER" id="PTHR10030">
    <property type="entry name" value="ALPHA-L-FUCOSIDASE"/>
    <property type="match status" value="1"/>
</dbReference>
<keyword evidence="6" id="KW-0326">Glycosidase</keyword>